<comment type="caution">
    <text evidence="2">The sequence shown here is derived from an EMBL/GenBank/DDBJ whole genome shotgun (WGS) entry which is preliminary data.</text>
</comment>
<protein>
    <submittedName>
        <fullName evidence="2">Uncharacterized protein</fullName>
    </submittedName>
</protein>
<evidence type="ECO:0000313" key="2">
    <source>
        <dbReference type="EMBL" id="MEQ2180062.1"/>
    </source>
</evidence>
<dbReference type="EMBL" id="JAHRIO010065561">
    <property type="protein sequence ID" value="MEQ2180062.1"/>
    <property type="molecule type" value="Genomic_DNA"/>
</dbReference>
<keyword evidence="3" id="KW-1185">Reference proteome</keyword>
<sequence length="90" mass="9946">MEQIRPGMETGVTGVGWRPSASSISLSNMGEGTISTSSPYLSQRNTLLLSHPLLQLFLFVCLVLFLAGSYCQVLSLDRTKVHIRAWQPHN</sequence>
<dbReference type="Proteomes" id="UP001476798">
    <property type="component" value="Unassembled WGS sequence"/>
</dbReference>
<reference evidence="2 3" key="1">
    <citation type="submission" date="2021-06" db="EMBL/GenBank/DDBJ databases">
        <authorList>
            <person name="Palmer J.M."/>
        </authorList>
    </citation>
    <scope>NUCLEOTIDE SEQUENCE [LARGE SCALE GENOMIC DNA]</scope>
    <source>
        <strain evidence="2 3">GA_2019</strain>
        <tissue evidence="2">Muscle</tissue>
    </source>
</reference>
<accession>A0ABV0P9B1</accession>
<evidence type="ECO:0000313" key="3">
    <source>
        <dbReference type="Proteomes" id="UP001476798"/>
    </source>
</evidence>
<organism evidence="2 3">
    <name type="scientific">Goodea atripinnis</name>
    <dbReference type="NCBI Taxonomy" id="208336"/>
    <lineage>
        <taxon>Eukaryota</taxon>
        <taxon>Metazoa</taxon>
        <taxon>Chordata</taxon>
        <taxon>Craniata</taxon>
        <taxon>Vertebrata</taxon>
        <taxon>Euteleostomi</taxon>
        <taxon>Actinopterygii</taxon>
        <taxon>Neopterygii</taxon>
        <taxon>Teleostei</taxon>
        <taxon>Neoteleostei</taxon>
        <taxon>Acanthomorphata</taxon>
        <taxon>Ovalentaria</taxon>
        <taxon>Atherinomorphae</taxon>
        <taxon>Cyprinodontiformes</taxon>
        <taxon>Goodeidae</taxon>
        <taxon>Goodea</taxon>
    </lineage>
</organism>
<keyword evidence="1" id="KW-0812">Transmembrane</keyword>
<proteinExistence type="predicted"/>
<keyword evidence="1" id="KW-0472">Membrane</keyword>
<evidence type="ECO:0000256" key="1">
    <source>
        <dbReference type="SAM" id="Phobius"/>
    </source>
</evidence>
<feature type="transmembrane region" description="Helical" evidence="1">
    <location>
        <begin position="53"/>
        <end position="74"/>
    </location>
</feature>
<keyword evidence="1" id="KW-1133">Transmembrane helix</keyword>
<name>A0ABV0P9B1_9TELE</name>
<gene>
    <name evidence="2" type="ORF">GOODEAATRI_031786</name>
</gene>